<reference evidence="6 7" key="2">
    <citation type="journal article" date="2013" name="Genome Biol. Evol.">
        <title>Genome sequencing of Giardia lamblia genotypes A2 and B isolates (DH and GS) and comparative analysis with the genomes of genotypes A1 and E (WB and Pig).</title>
        <authorList>
            <person name="Adam R.D."/>
            <person name="Dahlstrom E.W."/>
            <person name="Martens C.A."/>
            <person name="Bruno D.P."/>
            <person name="Barbian K.D."/>
            <person name="Ricklefs S.M."/>
            <person name="Hernandez M.M."/>
            <person name="Narla N.P."/>
            <person name="Patel R.B."/>
            <person name="Porcella S.F."/>
            <person name="Nash T.E."/>
        </authorList>
    </citation>
    <scope>NUCLEOTIDE SEQUENCE [LARGE SCALE GENOMIC DNA]</scope>
    <source>
        <strain evidence="6 7">GS</strain>
    </source>
</reference>
<dbReference type="InterPro" id="IPR002504">
    <property type="entry name" value="NADK"/>
</dbReference>
<dbReference type="GO" id="GO:0006741">
    <property type="term" value="P:NADP+ biosynthetic process"/>
    <property type="evidence" value="ECO:0007669"/>
    <property type="project" value="InterPro"/>
</dbReference>
<gene>
    <name evidence="6" type="ORF">GSB_17316</name>
</gene>
<comment type="similarity">
    <text evidence="1">Belongs to the NAD kinase family.</text>
</comment>
<dbReference type="HAMAP" id="MF_00361">
    <property type="entry name" value="NAD_kinase"/>
    <property type="match status" value="1"/>
</dbReference>
<keyword evidence="5" id="KW-0520">NAD</keyword>
<dbReference type="AlphaFoldDB" id="V6TU90"/>
<evidence type="ECO:0000256" key="5">
    <source>
        <dbReference type="ARBA" id="ARBA00023027"/>
    </source>
</evidence>
<dbReference type="InterPro" id="IPR017438">
    <property type="entry name" value="ATP-NAD_kinase_N"/>
</dbReference>
<dbReference type="InterPro" id="IPR017437">
    <property type="entry name" value="ATP-NAD_kinase_PpnK-typ_C"/>
</dbReference>
<dbReference type="Pfam" id="PF20143">
    <property type="entry name" value="NAD_kinase_C"/>
    <property type="match status" value="1"/>
</dbReference>
<dbReference type="GO" id="GO:0019674">
    <property type="term" value="P:NAD+ metabolic process"/>
    <property type="evidence" value="ECO:0007669"/>
    <property type="project" value="InterPro"/>
</dbReference>
<dbReference type="VEuPathDB" id="GiardiaDB:DHA2_17316"/>
<sequence>MNLVWPTYAYENQGFSSSRRSSNDIKLMDELVLSAIRDDLEKAQRLPLPRLLDLIRQKEMALGSPLPFATEPIISDFTDPPFDFLRQQLAINDTTDEMSTTSTFVPIKASQHTRQVSACSIYSQQNLSKSFTYDSSDSDSKEPSDLLNCDSTDSLSFDCNTTQMSRTASRPLSSRTSLGNLHQDISPSITNLLGAKMLGDQTLANRMANVSMPKYQEQPKRIGKLVKYINGLWTWESPPSKVVLVTKPNDIESEWHLKHIFAWFSRKSITVYVDPLVAQRYTGITAFDPDQISTSSIDLVISIGGDGTLLYINSLFQRYCPPILPFNCGSLGFLTPFSPKEIDKKLSSLFDSPFSITERTRLYAAVMSPSAVPQQPVPYLPALSHSNSIRSVPPGQKKRSYTVLNEISLMRQESKDASDPICTLDAYVNSRYVTTIQGDGALVSTPSGSTAYALSAGGVPVHPTLNCMLLTFICPHVMSGRQVCLPGSCILKLKQPRDSRGSCAVAFDNRMRLELLRGESLRIQVSDHCFPTINELDSSTDWFRALVRCLGWNVRIRQKAFDARDAVREKHVGDTDSDDQ</sequence>
<dbReference type="VEuPathDB" id="GiardiaDB:QR46_1478"/>
<dbReference type="Pfam" id="PF01513">
    <property type="entry name" value="NAD_kinase"/>
    <property type="match status" value="1"/>
</dbReference>
<dbReference type="VEuPathDB" id="GiardiaDB:GL50803_0017316"/>
<evidence type="ECO:0000256" key="1">
    <source>
        <dbReference type="ARBA" id="ARBA00010995"/>
    </source>
</evidence>
<evidence type="ECO:0000256" key="2">
    <source>
        <dbReference type="ARBA" id="ARBA00022679"/>
    </source>
</evidence>
<evidence type="ECO:0000313" key="6">
    <source>
        <dbReference type="EMBL" id="ESU42553.1"/>
    </source>
</evidence>
<dbReference type="Gene3D" id="2.60.200.30">
    <property type="entry name" value="Probable inorganic polyphosphate/atp-NAD kinase, domain 2"/>
    <property type="match status" value="1"/>
</dbReference>
<dbReference type="GO" id="GO:0003951">
    <property type="term" value="F:NAD+ kinase activity"/>
    <property type="evidence" value="ECO:0007669"/>
    <property type="project" value="InterPro"/>
</dbReference>
<dbReference type="Gene3D" id="3.40.50.10330">
    <property type="entry name" value="Probable inorganic polyphosphate/atp-NAD kinase, domain 1"/>
    <property type="match status" value="1"/>
</dbReference>
<keyword evidence="4" id="KW-0521">NADP</keyword>
<keyword evidence="3 6" id="KW-0418">Kinase</keyword>
<dbReference type="SUPFAM" id="SSF111331">
    <property type="entry name" value="NAD kinase/diacylglycerol kinase-like"/>
    <property type="match status" value="1"/>
</dbReference>
<evidence type="ECO:0000313" key="7">
    <source>
        <dbReference type="Proteomes" id="UP000018040"/>
    </source>
</evidence>
<protein>
    <submittedName>
        <fullName evidence="6">ATP-NAD kinase</fullName>
    </submittedName>
</protein>
<keyword evidence="2" id="KW-0808">Transferase</keyword>
<name>V6TU90_GIAIN</name>
<dbReference type="OrthoDB" id="24581at2759"/>
<organism evidence="6 7">
    <name type="scientific">Giardia intestinalis</name>
    <name type="common">Giardia lamblia</name>
    <dbReference type="NCBI Taxonomy" id="5741"/>
    <lineage>
        <taxon>Eukaryota</taxon>
        <taxon>Metamonada</taxon>
        <taxon>Diplomonadida</taxon>
        <taxon>Hexamitidae</taxon>
        <taxon>Giardiinae</taxon>
        <taxon>Giardia</taxon>
    </lineage>
</organism>
<proteinExistence type="inferred from homology"/>
<dbReference type="EMBL" id="AHHH01000078">
    <property type="protein sequence ID" value="ESU42553.1"/>
    <property type="molecule type" value="Genomic_DNA"/>
</dbReference>
<comment type="caution">
    <text evidence="6">The sequence shown here is derived from an EMBL/GenBank/DDBJ whole genome shotgun (WGS) entry which is preliminary data.</text>
</comment>
<evidence type="ECO:0000256" key="3">
    <source>
        <dbReference type="ARBA" id="ARBA00022777"/>
    </source>
</evidence>
<dbReference type="PANTHER" id="PTHR20275">
    <property type="entry name" value="NAD KINASE"/>
    <property type="match status" value="1"/>
</dbReference>
<dbReference type="PANTHER" id="PTHR20275:SF0">
    <property type="entry name" value="NAD KINASE"/>
    <property type="match status" value="1"/>
</dbReference>
<evidence type="ECO:0000256" key="4">
    <source>
        <dbReference type="ARBA" id="ARBA00022857"/>
    </source>
</evidence>
<dbReference type="Proteomes" id="UP000018040">
    <property type="component" value="Unassembled WGS sequence"/>
</dbReference>
<accession>V6TU90</accession>
<dbReference type="InterPro" id="IPR016064">
    <property type="entry name" value="NAD/diacylglycerol_kinase_sf"/>
</dbReference>
<reference evidence="7" key="1">
    <citation type="submission" date="2012-02" db="EMBL/GenBank/DDBJ databases">
        <title>Genome sequencing of Giardia lamblia Genotypes A2 and B isolates (DH and GS) and comparative analysis with the genomes of Genotypes A1 and E (WB and Pig).</title>
        <authorList>
            <person name="Adam R."/>
            <person name="Dahlstrom E."/>
            <person name="Martens C."/>
            <person name="Bruno D."/>
            <person name="Barbian K."/>
            <person name="Porcella S.F."/>
            <person name="Nash T."/>
        </authorList>
    </citation>
    <scope>NUCLEOTIDE SEQUENCE</scope>
    <source>
        <strain evidence="7">GS</strain>
    </source>
</reference>
<dbReference type="VEuPathDB" id="GiardiaDB:GL50581_3798"/>